<protein>
    <recommendedName>
        <fullName evidence="4">At1g68980-like TPR repeats domain-containing protein</fullName>
    </recommendedName>
</protein>
<feature type="repeat" description="PPR" evidence="3">
    <location>
        <begin position="475"/>
        <end position="509"/>
    </location>
</feature>
<dbReference type="NCBIfam" id="TIGR00756">
    <property type="entry name" value="PPR"/>
    <property type="match status" value="2"/>
</dbReference>
<dbReference type="PROSITE" id="PS51375">
    <property type="entry name" value="PPR"/>
    <property type="match status" value="2"/>
</dbReference>
<evidence type="ECO:0000313" key="5">
    <source>
        <dbReference type="EMBL" id="WJZ82580.1"/>
    </source>
</evidence>
<feature type="repeat" description="PPR" evidence="3">
    <location>
        <begin position="561"/>
        <end position="595"/>
    </location>
</feature>
<comment type="similarity">
    <text evidence="1">Belongs to the PPR family. P subfamily.</text>
</comment>
<evidence type="ECO:0000259" key="4">
    <source>
        <dbReference type="Pfam" id="PF25245"/>
    </source>
</evidence>
<feature type="domain" description="At1g68980-like TPR repeats" evidence="4">
    <location>
        <begin position="84"/>
        <end position="183"/>
    </location>
</feature>
<gene>
    <name evidence="5" type="ORF">VitviT2T_002327</name>
</gene>
<name>A0ABY9BJU2_VITVI</name>
<dbReference type="PANTHER" id="PTHR46598">
    <property type="entry name" value="BNAC05G43320D PROTEIN"/>
    <property type="match status" value="1"/>
</dbReference>
<dbReference type="Pfam" id="PF01535">
    <property type="entry name" value="PPR"/>
    <property type="match status" value="2"/>
</dbReference>
<dbReference type="Gene3D" id="1.25.40.10">
    <property type="entry name" value="Tetratricopeptide repeat domain"/>
    <property type="match status" value="3"/>
</dbReference>
<reference evidence="5 6" key="1">
    <citation type="journal article" date="2023" name="Hortic Res">
        <title>The complete reference genome for grapevine (Vitis vinifera L.) genetics and breeding.</title>
        <authorList>
            <person name="Shi X."/>
            <person name="Cao S."/>
            <person name="Wang X."/>
            <person name="Huang S."/>
            <person name="Wang Y."/>
            <person name="Liu Z."/>
            <person name="Liu W."/>
            <person name="Leng X."/>
            <person name="Peng Y."/>
            <person name="Wang N."/>
            <person name="Wang Y."/>
            <person name="Ma Z."/>
            <person name="Xu X."/>
            <person name="Zhang F."/>
            <person name="Xue H."/>
            <person name="Zhong H."/>
            <person name="Wang Y."/>
            <person name="Zhang K."/>
            <person name="Velt A."/>
            <person name="Avia K."/>
            <person name="Holtgrawe D."/>
            <person name="Grimplet J."/>
            <person name="Matus J.T."/>
            <person name="Ware D."/>
            <person name="Wu X."/>
            <person name="Wang H."/>
            <person name="Liu C."/>
            <person name="Fang Y."/>
            <person name="Rustenholz C."/>
            <person name="Cheng Z."/>
            <person name="Xiao H."/>
            <person name="Zhou Y."/>
        </authorList>
    </citation>
    <scope>NUCLEOTIDE SEQUENCE [LARGE SCALE GENOMIC DNA]</scope>
    <source>
        <strain evidence="6">cv. Pinot noir / PN40024</strain>
        <tissue evidence="5">Leaf</tissue>
    </source>
</reference>
<dbReference type="InterPro" id="IPR002885">
    <property type="entry name" value="PPR_rpt"/>
</dbReference>
<keyword evidence="2" id="KW-0677">Repeat</keyword>
<sequence length="716" mass="82069">MALSLRKVISVTKSCLFVRCLTSIGRKTVLRSIDHKSLLDRNYFQRVIGSDVHHKMCQNVSLQHFSISSQPELICWEGSCHAVLLRKLEIALKDHQVDEAWETFKDIKRLYGFPSHSLVSRLITELSYSSNPHWLQKACDLVYLILKEKSDLLHSDSLTKLSLSLSRAQMPIPASMILRLMLEKGSVPQKNVLWLIILHMVKTEIGTYLASNYLVQICDHFLLLSASKSNHAKLIKPDTMIFNLVLDACVRFGSSFKGQQIIELMPQVGVGADAHSIIIIAQIHEMNGQRDDLKKFKCHIDQVSIQLACHYRQFYDSLLSLHFKFNDIDGAAGLVLDMCRCWDSLSIQKDRNDPHKTCLVPIGSYYLKEGLKLQIVPELLQKDSVFKMDSKQELLLFRNGKYVLSNKALAKLIIAYKRDGRIGELSRLMLSLQKELGTLEGGLISDVIDACIQLGWLETAHDILDDMELAGAPASSITYMSLLTAYYKGKMVREAKALLKQMRKAGLIVDLSDEMVMTTCLSGVVDKNRMHTRTSTSIWKSGLAESLVREMKKQEKAILPVVYKFNSSIYFFCKAKMIDDALRIYGRMQEMKIEPTVQTFINLVYGYSCLNMYREITILWGDIKSSRKSGSLVVCRDLYEFLVLNFLRGGYFERVMEVIGCMKEQNMYCDKWMYKREFLKFHKDLYRNLKASNTRTEAQSKRLEYVEAFRTWAGID</sequence>
<dbReference type="InterPro" id="IPR057440">
    <property type="entry name" value="At1g68980-like_TPR"/>
</dbReference>
<evidence type="ECO:0000313" key="6">
    <source>
        <dbReference type="Proteomes" id="UP001227230"/>
    </source>
</evidence>
<evidence type="ECO:0000256" key="2">
    <source>
        <dbReference type="ARBA" id="ARBA00022737"/>
    </source>
</evidence>
<organism evidence="5 6">
    <name type="scientific">Vitis vinifera</name>
    <name type="common">Grape</name>
    <dbReference type="NCBI Taxonomy" id="29760"/>
    <lineage>
        <taxon>Eukaryota</taxon>
        <taxon>Viridiplantae</taxon>
        <taxon>Streptophyta</taxon>
        <taxon>Embryophyta</taxon>
        <taxon>Tracheophyta</taxon>
        <taxon>Spermatophyta</taxon>
        <taxon>Magnoliopsida</taxon>
        <taxon>eudicotyledons</taxon>
        <taxon>Gunneridae</taxon>
        <taxon>Pentapetalae</taxon>
        <taxon>rosids</taxon>
        <taxon>Vitales</taxon>
        <taxon>Vitaceae</taxon>
        <taxon>Viteae</taxon>
        <taxon>Vitis</taxon>
    </lineage>
</organism>
<proteinExistence type="inferred from homology"/>
<dbReference type="Pfam" id="PF25245">
    <property type="entry name" value="TPR_At1g68980"/>
    <property type="match status" value="1"/>
</dbReference>
<keyword evidence="6" id="KW-1185">Reference proteome</keyword>
<evidence type="ECO:0000256" key="1">
    <source>
        <dbReference type="ARBA" id="ARBA00007626"/>
    </source>
</evidence>
<dbReference type="Proteomes" id="UP001227230">
    <property type="component" value="Chromosome 2"/>
</dbReference>
<dbReference type="InterPro" id="IPR011990">
    <property type="entry name" value="TPR-like_helical_dom_sf"/>
</dbReference>
<accession>A0ABY9BJU2</accession>
<dbReference type="Pfam" id="PF13812">
    <property type="entry name" value="PPR_3"/>
    <property type="match status" value="1"/>
</dbReference>
<dbReference type="EMBL" id="CP126649">
    <property type="protein sequence ID" value="WJZ82580.1"/>
    <property type="molecule type" value="Genomic_DNA"/>
</dbReference>
<evidence type="ECO:0000256" key="3">
    <source>
        <dbReference type="PROSITE-ProRule" id="PRU00708"/>
    </source>
</evidence>
<dbReference type="PANTHER" id="PTHR46598:SF3">
    <property type="entry name" value="OS07G0495300 PROTEIN"/>
    <property type="match status" value="1"/>
</dbReference>